<organism evidence="1">
    <name type="scientific">human gut metagenome</name>
    <dbReference type="NCBI Taxonomy" id="408170"/>
    <lineage>
        <taxon>unclassified sequences</taxon>
        <taxon>metagenomes</taxon>
        <taxon>organismal metagenomes</taxon>
    </lineage>
</organism>
<reference evidence="1" key="1">
    <citation type="submission" date="2013-12" db="EMBL/GenBank/DDBJ databases">
        <title>A Varibaculum cambriense genome reconstructed from a premature infant gut community with otherwise low bacterial novelty that shifts toward anaerobic metabolism during the third week of life.</title>
        <authorList>
            <person name="Brown C.T."/>
            <person name="Sharon I."/>
            <person name="Thomas B.C."/>
            <person name="Castelle C.J."/>
            <person name="Morowitz M.J."/>
            <person name="Banfield J.F."/>
        </authorList>
    </citation>
    <scope>NUCLEOTIDE SEQUENCE</scope>
</reference>
<dbReference type="AlphaFoldDB" id="W1XVX9"/>
<name>W1XVX9_9ZZZZ</name>
<comment type="caution">
    <text evidence="1">The sequence shown here is derived from an EMBL/GenBank/DDBJ whole genome shotgun (WGS) entry which is preliminary data.</text>
</comment>
<proteinExistence type="predicted"/>
<gene>
    <name evidence="1" type="ORF">Q604_UNBC12504G0001</name>
</gene>
<accession>W1XVX9</accession>
<protein>
    <submittedName>
        <fullName evidence="1">Uncharacterized protein</fullName>
    </submittedName>
</protein>
<sequence length="31" mass="3582">VVMVIFNLLMILMNAFINKQKKSSEIVECLI</sequence>
<dbReference type="EMBL" id="AZMM01012504">
    <property type="protein sequence ID" value="ETJ33049.1"/>
    <property type="molecule type" value="Genomic_DNA"/>
</dbReference>
<evidence type="ECO:0000313" key="1">
    <source>
        <dbReference type="EMBL" id="ETJ33049.1"/>
    </source>
</evidence>
<feature type="non-terminal residue" evidence="1">
    <location>
        <position position="1"/>
    </location>
</feature>